<evidence type="ECO:0000259" key="5">
    <source>
        <dbReference type="PROSITE" id="PS50090"/>
    </source>
</evidence>
<dbReference type="InterPro" id="IPR011011">
    <property type="entry name" value="Znf_FYVE_PHD"/>
</dbReference>
<proteinExistence type="predicted"/>
<dbReference type="Pfam" id="PF00249">
    <property type="entry name" value="Myb_DNA-binding"/>
    <property type="match status" value="1"/>
</dbReference>
<evidence type="ECO:0000256" key="1">
    <source>
        <dbReference type="ARBA" id="ARBA00022723"/>
    </source>
</evidence>
<protein>
    <recommendedName>
        <fullName evidence="5">Myb-like domain-containing protein</fullName>
    </recommendedName>
</protein>
<evidence type="ECO:0000313" key="7">
    <source>
        <dbReference type="Proteomes" id="UP001472677"/>
    </source>
</evidence>
<dbReference type="SUPFAM" id="SSF57903">
    <property type="entry name" value="FYVE/PHD zinc finger"/>
    <property type="match status" value="1"/>
</dbReference>
<dbReference type="SUPFAM" id="SSF46689">
    <property type="entry name" value="Homeodomain-like"/>
    <property type="match status" value="1"/>
</dbReference>
<dbReference type="SMART" id="SM00249">
    <property type="entry name" value="PHD"/>
    <property type="match status" value="1"/>
</dbReference>
<name>A0ABR2E9U6_9ROSI</name>
<comment type="caution">
    <text evidence="6">The sequence shown here is derived from an EMBL/GenBank/DDBJ whole genome shotgun (WGS) entry which is preliminary data.</text>
</comment>
<dbReference type="EMBL" id="JBBPBM010000019">
    <property type="protein sequence ID" value="KAK8554237.1"/>
    <property type="molecule type" value="Genomic_DNA"/>
</dbReference>
<keyword evidence="2" id="KW-0863">Zinc-finger</keyword>
<keyword evidence="1" id="KW-0479">Metal-binding</keyword>
<evidence type="ECO:0000256" key="4">
    <source>
        <dbReference type="SAM" id="MobiDB-lite"/>
    </source>
</evidence>
<dbReference type="CDD" id="cd11660">
    <property type="entry name" value="SANT_TRF"/>
    <property type="match status" value="1"/>
</dbReference>
<gene>
    <name evidence="6" type="ORF">V6N12_031205</name>
</gene>
<accession>A0ABR2E9U6</accession>
<evidence type="ECO:0000256" key="3">
    <source>
        <dbReference type="ARBA" id="ARBA00022833"/>
    </source>
</evidence>
<dbReference type="PANTHER" id="PTHR47863:SF4">
    <property type="entry name" value="RING_FYVE_PHD ZINC FINGER SUPERFAMILY PROTEIN"/>
    <property type="match status" value="1"/>
</dbReference>
<dbReference type="Gene3D" id="3.30.40.10">
    <property type="entry name" value="Zinc/RING finger domain, C3HC4 (zinc finger)"/>
    <property type="match status" value="1"/>
</dbReference>
<feature type="region of interest" description="Disordered" evidence="4">
    <location>
        <begin position="148"/>
        <end position="183"/>
    </location>
</feature>
<dbReference type="InterPro" id="IPR013083">
    <property type="entry name" value="Znf_RING/FYVE/PHD"/>
</dbReference>
<dbReference type="SMART" id="SM00717">
    <property type="entry name" value="SANT"/>
    <property type="match status" value="1"/>
</dbReference>
<dbReference type="Proteomes" id="UP001472677">
    <property type="component" value="Unassembled WGS sequence"/>
</dbReference>
<sequence>MDRLGPMFGLYSSGSPLAWQWIIEYLSSFKEIDSSIISSLIETAPILPEELEENTGERVSLRCLEELFGHENNPESVAPPVSRAAFHPSLSCGTVLNRILEEVPLPNLKKGAPELLRWDGHSFIEHKRATLPKCALEKLKDLMLADIPVSDGHKNGPPSSSDDNDDKNGNQEGNLIPQIHENDNESLLGKNLLPSKRYRDDLVAGNSMGVVSVNHGSLHSYLCLNAKKFKQVATPSCTIQPVEEPPVHLHGGYEQLEDESRRIAEIEGNNLGKDSQIGDKDLCVASRTNGPIDSVGCVDLLDNQMENVQNADADVMVEHKHGDITCQNVVINDSNLVENGALQTGPCGDAGVGIDEDFTLSSRNSISADGLQRNIVSSVEKADLDHPCPEETFEFEDEIYNNAVKKNLFLSSRGRPSQDLVQKAGWTEQNSCVKCNQDGPVLVCSASGCPLVVHESCLNCAARFDDKGNFLCPFCAYSVSISKYLEAKDKTILARKKLVAFMRLMGKLTQERERFPSHSALNGDDHPTTKNTEFVPVNQVEVEGDDILKEAVGPQTTDACQELVNSGGKGSATNADDKFIISSHSTRFREHLTKFSSPPTRQSRKKVPWTNDEEEILRKGVEEFTSSHDGTIPWKRILEFGSQVFPKDKTATDLKNKWRAMCKGSPNCK</sequence>
<evidence type="ECO:0000256" key="2">
    <source>
        <dbReference type="ARBA" id="ARBA00022771"/>
    </source>
</evidence>
<dbReference type="InterPro" id="IPR001965">
    <property type="entry name" value="Znf_PHD"/>
</dbReference>
<dbReference type="InterPro" id="IPR009057">
    <property type="entry name" value="Homeodomain-like_sf"/>
</dbReference>
<evidence type="ECO:0000313" key="6">
    <source>
        <dbReference type="EMBL" id="KAK8554237.1"/>
    </source>
</evidence>
<dbReference type="InterPro" id="IPR001005">
    <property type="entry name" value="SANT/Myb"/>
</dbReference>
<feature type="domain" description="Myb-like" evidence="5">
    <location>
        <begin position="601"/>
        <end position="662"/>
    </location>
</feature>
<dbReference type="Gene3D" id="1.10.10.60">
    <property type="entry name" value="Homeodomain-like"/>
    <property type="match status" value="1"/>
</dbReference>
<keyword evidence="3" id="KW-0862">Zinc</keyword>
<dbReference type="PANTHER" id="PTHR47863">
    <property type="entry name" value="RING/FYVE/PHD ZINC FINGER SUPERFAMILY PROTEIN"/>
    <property type="match status" value="1"/>
</dbReference>
<organism evidence="6 7">
    <name type="scientific">Hibiscus sabdariffa</name>
    <name type="common">roselle</name>
    <dbReference type="NCBI Taxonomy" id="183260"/>
    <lineage>
        <taxon>Eukaryota</taxon>
        <taxon>Viridiplantae</taxon>
        <taxon>Streptophyta</taxon>
        <taxon>Embryophyta</taxon>
        <taxon>Tracheophyta</taxon>
        <taxon>Spermatophyta</taxon>
        <taxon>Magnoliopsida</taxon>
        <taxon>eudicotyledons</taxon>
        <taxon>Gunneridae</taxon>
        <taxon>Pentapetalae</taxon>
        <taxon>rosids</taxon>
        <taxon>malvids</taxon>
        <taxon>Malvales</taxon>
        <taxon>Malvaceae</taxon>
        <taxon>Malvoideae</taxon>
        <taxon>Hibiscus</taxon>
    </lineage>
</organism>
<dbReference type="PROSITE" id="PS50090">
    <property type="entry name" value="MYB_LIKE"/>
    <property type="match status" value="1"/>
</dbReference>
<reference evidence="6 7" key="1">
    <citation type="journal article" date="2024" name="G3 (Bethesda)">
        <title>Genome assembly of Hibiscus sabdariffa L. provides insights into metabolisms of medicinal natural products.</title>
        <authorList>
            <person name="Kim T."/>
        </authorList>
    </citation>
    <scope>NUCLEOTIDE SEQUENCE [LARGE SCALE GENOMIC DNA]</scope>
    <source>
        <strain evidence="6">TK-2024</strain>
        <tissue evidence="6">Old leaves</tissue>
    </source>
</reference>
<keyword evidence="7" id="KW-1185">Reference proteome</keyword>